<dbReference type="OrthoDB" id="2555888at2759"/>
<evidence type="ECO:0000256" key="2">
    <source>
        <dbReference type="SAM" id="Phobius"/>
    </source>
</evidence>
<keyword evidence="2" id="KW-1133">Transmembrane helix</keyword>
<feature type="transmembrane region" description="Helical" evidence="2">
    <location>
        <begin position="327"/>
        <end position="349"/>
    </location>
</feature>
<feature type="compositionally biased region" description="Basic residues" evidence="1">
    <location>
        <begin position="390"/>
        <end position="399"/>
    </location>
</feature>
<dbReference type="AlphaFoldDB" id="A0A4U7L5P8"/>
<protein>
    <submittedName>
        <fullName evidence="3">Uncharacterized protein</fullName>
    </submittedName>
</protein>
<feature type="transmembrane region" description="Helical" evidence="2">
    <location>
        <begin position="189"/>
        <end position="208"/>
    </location>
</feature>
<name>A0A4U7L5P8_9BASI</name>
<keyword evidence="2" id="KW-0472">Membrane</keyword>
<reference evidence="3 4" key="1">
    <citation type="submission" date="2019-05" db="EMBL/GenBank/DDBJ databases">
        <title>Sporisorium graminicola CBS 10092 draft sequencing and annotation.</title>
        <authorList>
            <person name="Solano-Gonzalez S."/>
            <person name="Caddick M.X."/>
            <person name="Darby A."/>
        </authorList>
    </citation>
    <scope>NUCLEOTIDE SEQUENCE [LARGE SCALE GENOMIC DNA]</scope>
    <source>
        <strain evidence="3 4">CBS 10092</strain>
    </source>
</reference>
<gene>
    <name evidence="3" type="ORF">EX895_000840</name>
</gene>
<dbReference type="EMBL" id="SRRM01000002">
    <property type="protein sequence ID" value="TKY90842.1"/>
    <property type="molecule type" value="Genomic_DNA"/>
</dbReference>
<organism evidence="3 4">
    <name type="scientific">Sporisorium graminicola</name>
    <dbReference type="NCBI Taxonomy" id="280036"/>
    <lineage>
        <taxon>Eukaryota</taxon>
        <taxon>Fungi</taxon>
        <taxon>Dikarya</taxon>
        <taxon>Basidiomycota</taxon>
        <taxon>Ustilaginomycotina</taxon>
        <taxon>Ustilaginomycetes</taxon>
        <taxon>Ustilaginales</taxon>
        <taxon>Ustilaginaceae</taxon>
        <taxon>Sporisorium</taxon>
    </lineage>
</organism>
<feature type="region of interest" description="Disordered" evidence="1">
    <location>
        <begin position="369"/>
        <end position="399"/>
    </location>
</feature>
<evidence type="ECO:0000256" key="1">
    <source>
        <dbReference type="SAM" id="MobiDB-lite"/>
    </source>
</evidence>
<accession>A0A4U7L5P8</accession>
<dbReference type="Proteomes" id="UP000306050">
    <property type="component" value="Chromosome SGRAM_1"/>
</dbReference>
<evidence type="ECO:0000313" key="3">
    <source>
        <dbReference type="EMBL" id="TKY90842.1"/>
    </source>
</evidence>
<dbReference type="KEGG" id="sgra:EX895_000840"/>
<comment type="caution">
    <text evidence="3">The sequence shown here is derived from an EMBL/GenBank/DDBJ whole genome shotgun (WGS) entry which is preliminary data.</text>
</comment>
<dbReference type="GeneID" id="40723735"/>
<feature type="transmembrane region" description="Helical" evidence="2">
    <location>
        <begin position="220"/>
        <end position="245"/>
    </location>
</feature>
<evidence type="ECO:0000313" key="4">
    <source>
        <dbReference type="Proteomes" id="UP000306050"/>
    </source>
</evidence>
<sequence length="399" mass="42868">MSRSSTTSSSGSGVLSWISPRTATLTIAVLGILLHLNVYSWLGAINSTLPDVPNRDLAPAPPASAAFVPSPDRFVHSAAKADQLIDFAAPSTEAEGAENKNVILPEWVAEAKAYLKAQGLSYIPTPGDTPTPSNNNAAAENGKPADVITYGRYADASDTLHTGYQNLDDGAEDVERMQWDALRLVIGTMRWYILLSVICCCAGIIGVVRSQLMLSRLFLIHSFLDFLLSTLSLLAVAIVCTYASVRAHICDEFGSGELQAWLSSQTSTIPALGPGNSAHSGPHIAPAAGSAISGTASDVTVAASGWETLLDDVFASENCEESFRTTLVPLLMVFGLFFTAIRLQCFFLVQRFYTSLLRSKVLHYGYDTSSSVESGASTPLMSQHPWDVSRRRKESKLLE</sequence>
<keyword evidence="2" id="KW-0812">Transmembrane</keyword>
<feature type="transmembrane region" description="Helical" evidence="2">
    <location>
        <begin position="21"/>
        <end position="42"/>
    </location>
</feature>
<dbReference type="RefSeq" id="XP_029742827.1">
    <property type="nucleotide sequence ID" value="XM_029881441.1"/>
</dbReference>
<feature type="compositionally biased region" description="Polar residues" evidence="1">
    <location>
        <begin position="369"/>
        <end position="381"/>
    </location>
</feature>
<proteinExistence type="predicted"/>
<keyword evidence="4" id="KW-1185">Reference proteome</keyword>